<protein>
    <recommendedName>
        <fullName evidence="2">FH2 domain-containing protein</fullName>
    </recommendedName>
</protein>
<accession>A0A4S4LGF0</accession>
<reference evidence="3 4" key="1">
    <citation type="submission" date="2019-02" db="EMBL/GenBank/DDBJ databases">
        <title>Genome sequencing of the rare red list fungi Bondarzewia mesenterica.</title>
        <authorList>
            <person name="Buettner E."/>
            <person name="Kellner H."/>
        </authorList>
    </citation>
    <scope>NUCLEOTIDE SEQUENCE [LARGE SCALE GENOMIC DNA]</scope>
    <source>
        <strain evidence="3 4">DSM 108281</strain>
    </source>
</reference>
<dbReference type="SMART" id="SM00498">
    <property type="entry name" value="FH2"/>
    <property type="match status" value="1"/>
</dbReference>
<evidence type="ECO:0000259" key="2">
    <source>
        <dbReference type="PROSITE" id="PS51444"/>
    </source>
</evidence>
<proteinExistence type="predicted"/>
<dbReference type="PROSITE" id="PS51444">
    <property type="entry name" value="FH2"/>
    <property type="match status" value="1"/>
</dbReference>
<feature type="domain" description="FH2" evidence="2">
    <location>
        <begin position="2"/>
        <end position="395"/>
    </location>
</feature>
<dbReference type="PANTHER" id="PTHR45725">
    <property type="entry name" value="FORMIN HOMOLOGY 2 FAMILY MEMBER"/>
    <property type="match status" value="1"/>
</dbReference>
<gene>
    <name evidence="3" type="ORF">EW146_g8409</name>
</gene>
<organism evidence="3 4">
    <name type="scientific">Bondarzewia mesenterica</name>
    <dbReference type="NCBI Taxonomy" id="1095465"/>
    <lineage>
        <taxon>Eukaryota</taxon>
        <taxon>Fungi</taxon>
        <taxon>Dikarya</taxon>
        <taxon>Basidiomycota</taxon>
        <taxon>Agaricomycotina</taxon>
        <taxon>Agaricomycetes</taxon>
        <taxon>Russulales</taxon>
        <taxon>Bondarzewiaceae</taxon>
        <taxon>Bondarzewia</taxon>
    </lineage>
</organism>
<name>A0A4S4LGF0_9AGAM</name>
<dbReference type="InterPro" id="IPR051425">
    <property type="entry name" value="Formin_Homology"/>
</dbReference>
<feature type="region of interest" description="Disordered" evidence="1">
    <location>
        <begin position="409"/>
        <end position="467"/>
    </location>
</feature>
<evidence type="ECO:0000256" key="1">
    <source>
        <dbReference type="SAM" id="MobiDB-lite"/>
    </source>
</evidence>
<dbReference type="SUPFAM" id="SSF101447">
    <property type="entry name" value="Formin homology 2 domain (FH2 domain)"/>
    <property type="match status" value="1"/>
</dbReference>
<dbReference type="OrthoDB" id="1668162at2759"/>
<keyword evidence="4" id="KW-1185">Reference proteome</keyword>
<feature type="compositionally biased region" description="Basic and acidic residues" evidence="1">
    <location>
        <begin position="432"/>
        <end position="443"/>
    </location>
</feature>
<dbReference type="InterPro" id="IPR042201">
    <property type="entry name" value="FH2_Formin_sf"/>
</dbReference>
<dbReference type="EMBL" id="SGPL01000579">
    <property type="protein sequence ID" value="THH10298.1"/>
    <property type="molecule type" value="Genomic_DNA"/>
</dbReference>
<dbReference type="Gene3D" id="1.20.58.2220">
    <property type="entry name" value="Formin, FH2 domain"/>
    <property type="match status" value="2"/>
</dbReference>
<dbReference type="InterPro" id="IPR015425">
    <property type="entry name" value="FH2_Formin"/>
</dbReference>
<sequence length="467" mass="52171">MEVRRRQYRLRLLLSEWEDPKRHRQNVLRPFFWNKLQPASLASTVWSDVSSSSVPFFAMDDLESTFTMDNAASPLSPVSNTPARKQSVTTLLDITRANHVAIMLSRIKMGLPEIRDALLSVDDDKLSVDDLRAIGKQLPTSEEVTRLKDFDDVGKLAKADQYFYQAGYALIHLSIYLTASREVRSSTRFKGVLQAVLAVGNALNESSFRGNARGFKLEALLKMRETKTIKGGAECPTLLHYLTRVLLRTDPLLVNYIEDMPHLEAAARVSVQAMIASISALVNGLNQVDNEVSFARQSRFTLASDRFLYVMEPFVTQNATSIDAIKNMGAALDVELRSLLTYYGETPDSPEAPKPEDFFALILSFSSALQKAALEVHDAETKITAVPPSIVIEPQESEEPVSEVTIKRSEEQRAYAPVSQSRFQGSQSVGRGDLDQAIRSMREGKRRQRPNRPLNKIFLDGGDLSTD</sequence>
<feature type="compositionally biased region" description="Polar residues" evidence="1">
    <location>
        <begin position="418"/>
        <end position="429"/>
    </location>
</feature>
<comment type="caution">
    <text evidence="3">The sequence shown here is derived from an EMBL/GenBank/DDBJ whole genome shotgun (WGS) entry which is preliminary data.</text>
</comment>
<dbReference type="AlphaFoldDB" id="A0A4S4LGF0"/>
<evidence type="ECO:0000313" key="4">
    <source>
        <dbReference type="Proteomes" id="UP000310158"/>
    </source>
</evidence>
<dbReference type="Pfam" id="PF02181">
    <property type="entry name" value="FH2"/>
    <property type="match status" value="2"/>
</dbReference>
<evidence type="ECO:0000313" key="3">
    <source>
        <dbReference type="EMBL" id="THH10298.1"/>
    </source>
</evidence>
<dbReference type="PANTHER" id="PTHR45725:SF1">
    <property type="entry name" value="DISHEVELLED ASSOCIATED ACTIVATOR OF MORPHOGENESIS, ISOFORM D"/>
    <property type="match status" value="1"/>
</dbReference>
<dbReference type="Proteomes" id="UP000310158">
    <property type="component" value="Unassembled WGS sequence"/>
</dbReference>